<feature type="domain" description="Helicase ATP-binding" evidence="3">
    <location>
        <begin position="1"/>
        <end position="104"/>
    </location>
</feature>
<dbReference type="PROSITE" id="PS51192">
    <property type="entry name" value="HELICASE_ATP_BIND_1"/>
    <property type="match status" value="1"/>
</dbReference>
<evidence type="ECO:0000259" key="4">
    <source>
        <dbReference type="PROSITE" id="PS51194"/>
    </source>
</evidence>
<dbReference type="Pfam" id="PF00271">
    <property type="entry name" value="Helicase_C"/>
    <property type="match status" value="1"/>
</dbReference>
<feature type="domain" description="Helicase C-terminal" evidence="4">
    <location>
        <begin position="139"/>
        <end position="288"/>
    </location>
</feature>
<dbReference type="Pfam" id="PF09369">
    <property type="entry name" value="MZB"/>
    <property type="match status" value="1"/>
</dbReference>
<dbReference type="Proteomes" id="UP001303285">
    <property type="component" value="Unassembled WGS sequence"/>
</dbReference>
<organism evidence="5 6">
    <name type="scientific">Nodularia spumigena UHCC 0060</name>
    <dbReference type="NCBI Taxonomy" id="3110300"/>
    <lineage>
        <taxon>Bacteria</taxon>
        <taxon>Bacillati</taxon>
        <taxon>Cyanobacteriota</taxon>
        <taxon>Cyanophyceae</taxon>
        <taxon>Nostocales</taxon>
        <taxon>Nodulariaceae</taxon>
        <taxon>Nodularia</taxon>
    </lineage>
</organism>
<dbReference type="PROSITE" id="PS51194">
    <property type="entry name" value="HELICASE_CTER"/>
    <property type="match status" value="1"/>
</dbReference>
<evidence type="ECO:0000256" key="1">
    <source>
        <dbReference type="ARBA" id="ARBA00022741"/>
    </source>
</evidence>
<dbReference type="PANTHER" id="PTHR47957">
    <property type="entry name" value="ATP-DEPENDENT HELICASE HRQ1"/>
    <property type="match status" value="1"/>
</dbReference>
<evidence type="ECO:0000313" key="5">
    <source>
        <dbReference type="EMBL" id="MEA5610013.1"/>
    </source>
</evidence>
<dbReference type="InterPro" id="IPR027417">
    <property type="entry name" value="P-loop_NTPase"/>
</dbReference>
<evidence type="ECO:0000256" key="2">
    <source>
        <dbReference type="ARBA" id="ARBA00022840"/>
    </source>
</evidence>
<dbReference type="InterPro" id="IPR018973">
    <property type="entry name" value="MZB"/>
</dbReference>
<reference evidence="5 6" key="1">
    <citation type="submission" date="2023-12" db="EMBL/GenBank/DDBJ databases">
        <title>Baltic Sea Cyanobacteria.</title>
        <authorList>
            <person name="Delbaje E."/>
            <person name="Fewer D.P."/>
            <person name="Shishido T.K."/>
        </authorList>
    </citation>
    <scope>NUCLEOTIDE SEQUENCE [LARGE SCALE GENOMIC DNA]</scope>
    <source>
        <strain evidence="5 6">UHCC 0060</strain>
    </source>
</reference>
<feature type="non-terminal residue" evidence="5">
    <location>
        <position position="1"/>
    </location>
</feature>
<sequence length="698" mass="77541">NFILFRRCLLGVTPELIHFQLKQTWKSAPWANFYQRLRYILIDEAHTLAGSYGANMTWLMRRIKLAVDHYGGDSQKLQFIFLSATCGNPKQLALKISGLKPTKLNPKPLIWIRKSGAAAPPRQVIVTQPSYNLTADTAGIIHFLHNQGKSGIAFCNSRRSVREVTELLKSHQVAAFYSGITSERRAEVVNQLQSGIIKWIIATEALEAGIDLPELECCVLRGWPGSKMAYQQRSGRAGRSQPGITVLLPNALNPIDCYVAEHPEMLVSGEVEEVFFNDQYPIFAAKHLMCAAAETGIPTHKIKHYFGTTAFDVAKLLLAQGHLNKGRNGLWAKGYPHKDVNFRGGLSQTTIKLVDATSGEELEEISADIAHREVHPQAIYKRQDAHGQMLTYQCISLDLNSKRAILKQIADSPLFTVAGTESQTSSLTVLTDPVKLPLLFSPNCEIDNCQEYLTLELSFGEVKHITSGYNLMTQIYEQTCLNKRCLNYKEPLPQHQRCPLCHKLTRKAVIVKTLSEEKFEQPFLTQFSAPMVKVTMNSRAREYIQQFAKTTRTRLTRSGEPIPPGYQQLWEYSSNLIAIHSFGHQIMRALQLVARVDPKQVNFTVVQEIGENHNYTGYFYDTSDGGNGAAEAVFKHLPKLADAAGVIARDCHCDTGCAKCLIQHGCPDGNTALLKQMGLVLLDAITSGGSETIASGGA</sequence>
<accession>A0ABU5UUN4</accession>
<keyword evidence="2" id="KW-0067">ATP-binding</keyword>
<name>A0ABU5UUN4_NODSP</name>
<evidence type="ECO:0000313" key="6">
    <source>
        <dbReference type="Proteomes" id="UP001303285"/>
    </source>
</evidence>
<dbReference type="InterPro" id="IPR014001">
    <property type="entry name" value="Helicase_ATP-bd"/>
</dbReference>
<dbReference type="Pfam" id="PF00270">
    <property type="entry name" value="DEAD"/>
    <property type="match status" value="1"/>
</dbReference>
<keyword evidence="1" id="KW-0547">Nucleotide-binding</keyword>
<gene>
    <name evidence="5" type="ORF">VB695_18390</name>
</gene>
<proteinExistence type="predicted"/>
<evidence type="ECO:0000259" key="3">
    <source>
        <dbReference type="PROSITE" id="PS51192"/>
    </source>
</evidence>
<dbReference type="InterPro" id="IPR011545">
    <property type="entry name" value="DEAD/DEAH_box_helicase_dom"/>
</dbReference>
<keyword evidence="5" id="KW-0378">Hydrolase</keyword>
<dbReference type="EMBL" id="JAYGHK010000071">
    <property type="protein sequence ID" value="MEA5610013.1"/>
    <property type="molecule type" value="Genomic_DNA"/>
</dbReference>
<dbReference type="SUPFAM" id="SSF52540">
    <property type="entry name" value="P-loop containing nucleoside triphosphate hydrolases"/>
    <property type="match status" value="1"/>
</dbReference>
<dbReference type="GO" id="GO:0004386">
    <property type="term" value="F:helicase activity"/>
    <property type="evidence" value="ECO:0007669"/>
    <property type="project" value="UniProtKB-KW"/>
</dbReference>
<keyword evidence="5" id="KW-0347">Helicase</keyword>
<keyword evidence="6" id="KW-1185">Reference proteome</keyword>
<comment type="caution">
    <text evidence="5">The sequence shown here is derived from an EMBL/GenBank/DDBJ whole genome shotgun (WGS) entry which is preliminary data.</text>
</comment>
<dbReference type="InterPro" id="IPR001650">
    <property type="entry name" value="Helicase_C-like"/>
</dbReference>
<dbReference type="SMART" id="SM00490">
    <property type="entry name" value="HELICc"/>
    <property type="match status" value="1"/>
</dbReference>
<dbReference type="PANTHER" id="PTHR47957:SF3">
    <property type="entry name" value="ATP-DEPENDENT HELICASE HRQ1"/>
    <property type="match status" value="1"/>
</dbReference>
<dbReference type="RefSeq" id="WP_323245895.1">
    <property type="nucleotide sequence ID" value="NZ_JAYGHK010000071.1"/>
</dbReference>
<protein>
    <submittedName>
        <fullName evidence="5">Helicase-related protein</fullName>
    </submittedName>
</protein>
<dbReference type="Gene3D" id="3.40.50.300">
    <property type="entry name" value="P-loop containing nucleotide triphosphate hydrolases"/>
    <property type="match status" value="2"/>
</dbReference>